<dbReference type="InterPro" id="IPR005467">
    <property type="entry name" value="His_kinase_dom"/>
</dbReference>
<evidence type="ECO:0000313" key="10">
    <source>
        <dbReference type="EMBL" id="MFD1392468.1"/>
    </source>
</evidence>
<feature type="transmembrane region" description="Helical" evidence="8">
    <location>
        <begin position="36"/>
        <end position="54"/>
    </location>
</feature>
<name>A0ABW4B8Y1_9LACO</name>
<comment type="catalytic activity">
    <reaction evidence="1">
        <text>ATP + protein L-histidine = ADP + protein N-phospho-L-histidine.</text>
        <dbReference type="EC" id="2.7.13.3"/>
    </reaction>
</comment>
<keyword evidence="8" id="KW-0472">Membrane</keyword>
<evidence type="ECO:0000256" key="5">
    <source>
        <dbReference type="ARBA" id="ARBA00022679"/>
    </source>
</evidence>
<dbReference type="Pfam" id="PF00512">
    <property type="entry name" value="HisKA"/>
    <property type="match status" value="1"/>
</dbReference>
<dbReference type="EMBL" id="JBHTMO010000005">
    <property type="protein sequence ID" value="MFD1392468.1"/>
    <property type="molecule type" value="Genomic_DNA"/>
</dbReference>
<evidence type="ECO:0000256" key="7">
    <source>
        <dbReference type="ARBA" id="ARBA00023012"/>
    </source>
</evidence>
<accession>A0ABW4B8Y1</accession>
<evidence type="ECO:0000313" key="11">
    <source>
        <dbReference type="Proteomes" id="UP001597249"/>
    </source>
</evidence>
<evidence type="ECO:0000256" key="4">
    <source>
        <dbReference type="ARBA" id="ARBA00022553"/>
    </source>
</evidence>
<dbReference type="PANTHER" id="PTHR45453:SF1">
    <property type="entry name" value="PHOSPHATE REGULON SENSOR PROTEIN PHOR"/>
    <property type="match status" value="1"/>
</dbReference>
<proteinExistence type="predicted"/>
<evidence type="ECO:0000256" key="3">
    <source>
        <dbReference type="ARBA" id="ARBA00012438"/>
    </source>
</evidence>
<evidence type="ECO:0000259" key="9">
    <source>
        <dbReference type="PROSITE" id="PS50109"/>
    </source>
</evidence>
<dbReference type="Gene3D" id="3.30.565.10">
    <property type="entry name" value="Histidine kinase-like ATPase, C-terminal domain"/>
    <property type="match status" value="1"/>
</dbReference>
<reference evidence="11" key="1">
    <citation type="journal article" date="2019" name="Int. J. Syst. Evol. Microbiol.">
        <title>The Global Catalogue of Microorganisms (GCM) 10K type strain sequencing project: providing services to taxonomists for standard genome sequencing and annotation.</title>
        <authorList>
            <consortium name="The Broad Institute Genomics Platform"/>
            <consortium name="The Broad Institute Genome Sequencing Center for Infectious Disease"/>
            <person name="Wu L."/>
            <person name="Ma J."/>
        </authorList>
    </citation>
    <scope>NUCLEOTIDE SEQUENCE [LARGE SCALE GENOMIC DNA]</scope>
    <source>
        <strain evidence="11">CCM 8911</strain>
    </source>
</reference>
<dbReference type="Proteomes" id="UP001597249">
    <property type="component" value="Unassembled WGS sequence"/>
</dbReference>
<dbReference type="SMART" id="SM00388">
    <property type="entry name" value="HisKA"/>
    <property type="match status" value="1"/>
</dbReference>
<protein>
    <recommendedName>
        <fullName evidence="3">histidine kinase</fullName>
        <ecNumber evidence="3">2.7.13.3</ecNumber>
    </recommendedName>
</protein>
<dbReference type="CDD" id="cd00075">
    <property type="entry name" value="HATPase"/>
    <property type="match status" value="1"/>
</dbReference>
<dbReference type="CDD" id="cd00082">
    <property type="entry name" value="HisKA"/>
    <property type="match status" value="1"/>
</dbReference>
<dbReference type="InterPro" id="IPR036890">
    <property type="entry name" value="HATPase_C_sf"/>
</dbReference>
<comment type="subcellular location">
    <subcellularLocation>
        <location evidence="2">Membrane</location>
    </subcellularLocation>
</comment>
<dbReference type="PANTHER" id="PTHR45453">
    <property type="entry name" value="PHOSPHATE REGULON SENSOR PROTEIN PHOR"/>
    <property type="match status" value="1"/>
</dbReference>
<keyword evidence="7" id="KW-0902">Two-component regulatory system</keyword>
<gene>
    <name evidence="10" type="ORF">ACFQ3L_02550</name>
</gene>
<dbReference type="EC" id="2.7.13.3" evidence="3"/>
<dbReference type="SUPFAM" id="SSF55874">
    <property type="entry name" value="ATPase domain of HSP90 chaperone/DNA topoisomerase II/histidine kinase"/>
    <property type="match status" value="1"/>
</dbReference>
<feature type="domain" description="Histidine kinase" evidence="9">
    <location>
        <begin position="125"/>
        <end position="330"/>
    </location>
</feature>
<keyword evidence="11" id="KW-1185">Reference proteome</keyword>
<dbReference type="InterPro" id="IPR050351">
    <property type="entry name" value="BphY/WalK/GraS-like"/>
</dbReference>
<keyword evidence="5" id="KW-0808">Transferase</keyword>
<keyword evidence="6 10" id="KW-0418">Kinase</keyword>
<organism evidence="10 11">
    <name type="scientific">Lacticaseibacillus jixianensis</name>
    <dbReference type="NCBI Taxonomy" id="2486012"/>
    <lineage>
        <taxon>Bacteria</taxon>
        <taxon>Bacillati</taxon>
        <taxon>Bacillota</taxon>
        <taxon>Bacilli</taxon>
        <taxon>Lactobacillales</taxon>
        <taxon>Lactobacillaceae</taxon>
        <taxon>Lacticaseibacillus</taxon>
    </lineage>
</organism>
<feature type="transmembrane region" description="Helical" evidence="8">
    <location>
        <begin position="12"/>
        <end position="30"/>
    </location>
</feature>
<keyword evidence="4" id="KW-0597">Phosphoprotein</keyword>
<evidence type="ECO:0000256" key="6">
    <source>
        <dbReference type="ARBA" id="ARBA00022777"/>
    </source>
</evidence>
<dbReference type="Pfam" id="PF02518">
    <property type="entry name" value="HATPase_c"/>
    <property type="match status" value="1"/>
</dbReference>
<evidence type="ECO:0000256" key="1">
    <source>
        <dbReference type="ARBA" id="ARBA00000085"/>
    </source>
</evidence>
<dbReference type="SUPFAM" id="SSF47384">
    <property type="entry name" value="Homodimeric domain of signal transducing histidine kinase"/>
    <property type="match status" value="1"/>
</dbReference>
<dbReference type="PROSITE" id="PS50109">
    <property type="entry name" value="HIS_KIN"/>
    <property type="match status" value="1"/>
</dbReference>
<dbReference type="Gene3D" id="1.10.287.130">
    <property type="match status" value="1"/>
</dbReference>
<dbReference type="InterPro" id="IPR036097">
    <property type="entry name" value="HisK_dim/P_sf"/>
</dbReference>
<evidence type="ECO:0000256" key="2">
    <source>
        <dbReference type="ARBA" id="ARBA00004370"/>
    </source>
</evidence>
<dbReference type="InterPro" id="IPR003661">
    <property type="entry name" value="HisK_dim/P_dom"/>
</dbReference>
<sequence length="330" mass="36335">MTKPEVRSIAELAGVLAVILTLTCGALTWLSPNLGLGLFGVWLLGVSAIAFFSYRWSRMIRQRLAAIEDQLRSARLGQADYQMTLNDEGAFSALHNELFHYVRQTEALREDLQRDRDQLTVAITDIAHQLRTPIAAATNLSELLTTANTAATREELLVQNRRLAQLVEQLILLAKVDTHTLSQRRASVSLDTLLRASLAPLLPVVADRHVTMKWQVAPDLTVNVNQRLMQEALINLFKNTFEHAPADSLVTVTAAATAISTIVTIINEGPAIPEVDLPHLFERFYRGSQSAPNNLGVGLAIAQGIIAAGDGRLTVENETTGVSMRVEWFR</sequence>
<keyword evidence="8" id="KW-0812">Transmembrane</keyword>
<keyword evidence="8" id="KW-1133">Transmembrane helix</keyword>
<evidence type="ECO:0000256" key="8">
    <source>
        <dbReference type="SAM" id="Phobius"/>
    </source>
</evidence>
<dbReference type="GO" id="GO:0016301">
    <property type="term" value="F:kinase activity"/>
    <property type="evidence" value="ECO:0007669"/>
    <property type="project" value="UniProtKB-KW"/>
</dbReference>
<dbReference type="InterPro" id="IPR003594">
    <property type="entry name" value="HATPase_dom"/>
</dbReference>
<dbReference type="SMART" id="SM00387">
    <property type="entry name" value="HATPase_c"/>
    <property type="match status" value="1"/>
</dbReference>
<comment type="caution">
    <text evidence="10">The sequence shown here is derived from an EMBL/GenBank/DDBJ whole genome shotgun (WGS) entry which is preliminary data.</text>
</comment>
<dbReference type="RefSeq" id="WP_125586687.1">
    <property type="nucleotide sequence ID" value="NZ_JBHTMO010000005.1"/>
</dbReference>